<protein>
    <recommendedName>
        <fullName evidence="5">DNA repair protein</fullName>
    </recommendedName>
</protein>
<dbReference type="RefSeq" id="WP_158218286.1">
    <property type="nucleotide sequence ID" value="NZ_JBCNLH010000001.1"/>
</dbReference>
<evidence type="ECO:0000256" key="1">
    <source>
        <dbReference type="SAM" id="MobiDB-lite"/>
    </source>
</evidence>
<feature type="compositionally biased region" description="Low complexity" evidence="1">
    <location>
        <begin position="33"/>
        <end position="46"/>
    </location>
</feature>
<comment type="caution">
    <text evidence="3">The sequence shown here is derived from an EMBL/GenBank/DDBJ whole genome shotgun (WGS) entry which is preliminary data.</text>
</comment>
<name>A0A254NA17_9BURK</name>
<evidence type="ECO:0000313" key="4">
    <source>
        <dbReference type="Proteomes" id="UP000197446"/>
    </source>
</evidence>
<proteinExistence type="predicted"/>
<feature type="chain" id="PRO_5013033056" description="DNA repair protein" evidence="2">
    <location>
        <begin position="20"/>
        <end position="215"/>
    </location>
</feature>
<accession>A0A254NA17</accession>
<dbReference type="Proteomes" id="UP000197446">
    <property type="component" value="Unassembled WGS sequence"/>
</dbReference>
<dbReference type="AlphaFoldDB" id="A0A254NA17"/>
<keyword evidence="4" id="KW-1185">Reference proteome</keyword>
<evidence type="ECO:0000313" key="3">
    <source>
        <dbReference type="EMBL" id="OWR03652.1"/>
    </source>
</evidence>
<evidence type="ECO:0008006" key="5">
    <source>
        <dbReference type="Google" id="ProtNLM"/>
    </source>
</evidence>
<feature type="signal peptide" evidence="2">
    <location>
        <begin position="1"/>
        <end position="19"/>
    </location>
</feature>
<keyword evidence="2" id="KW-0732">Signal</keyword>
<reference evidence="3 4" key="1">
    <citation type="journal article" date="2007" name="Int. J. Syst. Evol. Microbiol.">
        <title>Description of Pelomonas aquatica sp. nov. and Pelomonas puraquae sp. nov., isolated from industrial and haemodialysis water.</title>
        <authorList>
            <person name="Gomila M."/>
            <person name="Bowien B."/>
            <person name="Falsen E."/>
            <person name="Moore E.R."/>
            <person name="Lalucat J."/>
        </authorList>
    </citation>
    <scope>NUCLEOTIDE SEQUENCE [LARGE SCALE GENOMIC DNA]</scope>
    <source>
        <strain evidence="3 4">CCUG 52769</strain>
    </source>
</reference>
<dbReference type="OrthoDB" id="8912763at2"/>
<feature type="compositionally biased region" description="Low complexity" evidence="1">
    <location>
        <begin position="56"/>
        <end position="68"/>
    </location>
</feature>
<gene>
    <name evidence="3" type="ORF">CDO81_14290</name>
</gene>
<organism evidence="3 4">
    <name type="scientific">Roseateles puraquae</name>
    <dbReference type="NCBI Taxonomy" id="431059"/>
    <lineage>
        <taxon>Bacteria</taxon>
        <taxon>Pseudomonadati</taxon>
        <taxon>Pseudomonadota</taxon>
        <taxon>Betaproteobacteria</taxon>
        <taxon>Burkholderiales</taxon>
        <taxon>Sphaerotilaceae</taxon>
        <taxon>Roseateles</taxon>
    </lineage>
</organism>
<feature type="region of interest" description="Disordered" evidence="1">
    <location>
        <begin position="21"/>
        <end position="68"/>
    </location>
</feature>
<dbReference type="EMBL" id="NISI01000005">
    <property type="protein sequence ID" value="OWR03652.1"/>
    <property type="molecule type" value="Genomic_DNA"/>
</dbReference>
<feature type="compositionally biased region" description="Basic and acidic residues" evidence="1">
    <location>
        <begin position="23"/>
        <end position="32"/>
    </location>
</feature>
<evidence type="ECO:0000256" key="2">
    <source>
        <dbReference type="SAM" id="SignalP"/>
    </source>
</evidence>
<sequence>MLPLSALLLSALLVSGVQAQEGKPSREREALRRAQAALRTAQEQQASLSADKTKAEAAAASSRQEAASARAQMAGTAARLKARETEVETLRSQLQAAQGAQRDTEARATEREQTLQRQLLAARQDGSALLQANQALAQLLERSTQALADAEGKNHQLYTLGQQLVQRLSQRSPLEQALQQDPVLGLTAVRLEDQAEALRAELAAKRLVRPGAEAR</sequence>